<comment type="caution">
    <text evidence="2">The sequence shown here is derived from an EMBL/GenBank/DDBJ whole genome shotgun (WGS) entry which is preliminary data.</text>
</comment>
<organism evidence="2 3">
    <name type="scientific">Metaclostridioides mangenotii</name>
    <dbReference type="NCBI Taxonomy" id="1540"/>
    <lineage>
        <taxon>Bacteria</taxon>
        <taxon>Bacillati</taxon>
        <taxon>Bacillota</taxon>
        <taxon>Clostridia</taxon>
        <taxon>Peptostreptococcales</taxon>
        <taxon>Peptostreptococcaceae</taxon>
        <taxon>Metaclostridioides</taxon>
    </lineage>
</organism>
<dbReference type="SUPFAM" id="SSF52540">
    <property type="entry name" value="P-loop containing nucleoside triphosphate hydrolases"/>
    <property type="match status" value="1"/>
</dbReference>
<dbReference type="PANTHER" id="PTHR40072">
    <property type="entry name" value="MOLYBDOPTERIN-GUANINE DINUCLEOTIDE BIOSYNTHESIS ADAPTER PROTEIN-RELATED"/>
    <property type="match status" value="1"/>
</dbReference>
<dbReference type="EMBL" id="JAGGJX010000007">
    <property type="protein sequence ID" value="MBP1856248.1"/>
    <property type="molecule type" value="Genomic_DNA"/>
</dbReference>
<sequence length="177" mass="20187">MYNILSITSYSGVGKTTLIEGVVKELTNLGLNIGCIKHTCHDFEIDRPNKDSMRYRNSGASSVSILSENTFVFVEKTEQEKSLYDIINLYKNTDLIIIEGFKGYKFKKIEITRSILYTKLISDTSDLIGIVSDVNYDIGVKQFKLGDYTSVAEHIKYCLDTKKLELSEEILKKIIYQ</sequence>
<dbReference type="Gene3D" id="3.40.50.300">
    <property type="entry name" value="P-loop containing nucleotide triphosphate hydrolases"/>
    <property type="match status" value="1"/>
</dbReference>
<dbReference type="InterPro" id="IPR052539">
    <property type="entry name" value="MGD_biosynthesis_adapter"/>
</dbReference>
<dbReference type="Pfam" id="PF03205">
    <property type="entry name" value="MobB"/>
    <property type="match status" value="1"/>
</dbReference>
<gene>
    <name evidence="2" type="ORF">J2Z43_002696</name>
</gene>
<name>A0ABS4EE77_9FIRM</name>
<protein>
    <submittedName>
        <fullName evidence="2">Molybdopterin-guanine dinucleotide biosynthesis protein B</fullName>
    </submittedName>
</protein>
<dbReference type="InterPro" id="IPR027417">
    <property type="entry name" value="P-loop_NTPase"/>
</dbReference>
<dbReference type="RefSeq" id="WP_209457578.1">
    <property type="nucleotide sequence ID" value="NZ_BAAACS010000017.1"/>
</dbReference>
<feature type="domain" description="Molybdopterin-guanine dinucleotide biosynthesis protein B (MobB)" evidence="1">
    <location>
        <begin position="4"/>
        <end position="133"/>
    </location>
</feature>
<evidence type="ECO:0000259" key="1">
    <source>
        <dbReference type="Pfam" id="PF03205"/>
    </source>
</evidence>
<dbReference type="PANTHER" id="PTHR40072:SF1">
    <property type="entry name" value="MOLYBDOPTERIN-GUANINE DINUCLEOTIDE BIOSYNTHESIS ADAPTER PROTEIN"/>
    <property type="match status" value="1"/>
</dbReference>
<evidence type="ECO:0000313" key="3">
    <source>
        <dbReference type="Proteomes" id="UP000767291"/>
    </source>
</evidence>
<dbReference type="NCBIfam" id="TIGR00176">
    <property type="entry name" value="mobB"/>
    <property type="match status" value="1"/>
</dbReference>
<evidence type="ECO:0000313" key="2">
    <source>
        <dbReference type="EMBL" id="MBP1856248.1"/>
    </source>
</evidence>
<accession>A0ABS4EE77</accession>
<dbReference type="InterPro" id="IPR004435">
    <property type="entry name" value="MobB_dom"/>
</dbReference>
<keyword evidence="3" id="KW-1185">Reference proteome</keyword>
<reference evidence="2 3" key="1">
    <citation type="submission" date="2021-03" db="EMBL/GenBank/DDBJ databases">
        <title>Genomic Encyclopedia of Type Strains, Phase IV (KMG-IV): sequencing the most valuable type-strain genomes for metagenomic binning, comparative biology and taxonomic classification.</title>
        <authorList>
            <person name="Goeker M."/>
        </authorList>
    </citation>
    <scope>NUCLEOTIDE SEQUENCE [LARGE SCALE GENOMIC DNA]</scope>
    <source>
        <strain evidence="2 3">DSM 1289</strain>
    </source>
</reference>
<proteinExistence type="predicted"/>
<dbReference type="Proteomes" id="UP000767291">
    <property type="component" value="Unassembled WGS sequence"/>
</dbReference>